<accession>A0A1V1P924</accession>
<gene>
    <name evidence="3" type="ORF">OMM_02611</name>
</gene>
<dbReference type="InterPro" id="IPR047589">
    <property type="entry name" value="DUF11_rpt"/>
</dbReference>
<dbReference type="PANTHER" id="PTHR34819">
    <property type="entry name" value="LARGE CYSTEINE-RICH PERIPLASMIC PROTEIN OMCB"/>
    <property type="match status" value="1"/>
</dbReference>
<protein>
    <recommendedName>
        <fullName evidence="2">DUF11 domain-containing protein</fullName>
    </recommendedName>
</protein>
<name>A0A1V1P924_9BACT</name>
<organism evidence="3 4">
    <name type="scientific">Candidatus Magnetoglobus multicellularis str. Araruama</name>
    <dbReference type="NCBI Taxonomy" id="890399"/>
    <lineage>
        <taxon>Bacteria</taxon>
        <taxon>Pseudomonadati</taxon>
        <taxon>Thermodesulfobacteriota</taxon>
        <taxon>Desulfobacteria</taxon>
        <taxon>Desulfobacterales</taxon>
        <taxon>Desulfobacteraceae</taxon>
        <taxon>Candidatus Magnetoglobus</taxon>
    </lineage>
</organism>
<dbReference type="EMBL" id="ATBP01000293">
    <property type="protein sequence ID" value="ETR71273.1"/>
    <property type="molecule type" value="Genomic_DNA"/>
</dbReference>
<dbReference type="InterPro" id="IPR013783">
    <property type="entry name" value="Ig-like_fold"/>
</dbReference>
<dbReference type="Pfam" id="PF01345">
    <property type="entry name" value="DUF11"/>
    <property type="match status" value="2"/>
</dbReference>
<proteinExistence type="predicted"/>
<keyword evidence="1" id="KW-0732">Signal</keyword>
<dbReference type="Proteomes" id="UP000189670">
    <property type="component" value="Unassembled WGS sequence"/>
</dbReference>
<evidence type="ECO:0000313" key="4">
    <source>
        <dbReference type="Proteomes" id="UP000189670"/>
    </source>
</evidence>
<feature type="signal peptide" evidence="1">
    <location>
        <begin position="1"/>
        <end position="22"/>
    </location>
</feature>
<dbReference type="InterPro" id="IPR051172">
    <property type="entry name" value="Chlamydia_OmcB"/>
</dbReference>
<feature type="domain" description="DUF11" evidence="2">
    <location>
        <begin position="766"/>
        <end position="893"/>
    </location>
</feature>
<evidence type="ECO:0000313" key="3">
    <source>
        <dbReference type="EMBL" id="ETR71273.1"/>
    </source>
</evidence>
<evidence type="ECO:0000259" key="2">
    <source>
        <dbReference type="Pfam" id="PF01345"/>
    </source>
</evidence>
<feature type="domain" description="DUF11" evidence="2">
    <location>
        <begin position="628"/>
        <end position="759"/>
    </location>
</feature>
<dbReference type="Gene3D" id="2.60.40.10">
    <property type="entry name" value="Immunoglobulins"/>
    <property type="match status" value="1"/>
</dbReference>
<dbReference type="PANTHER" id="PTHR34819:SF3">
    <property type="entry name" value="CELL SURFACE PROTEIN"/>
    <property type="match status" value="1"/>
</dbReference>
<dbReference type="NCBIfam" id="TIGR01451">
    <property type="entry name" value="B_ant_repeat"/>
    <property type="match status" value="3"/>
</dbReference>
<comment type="caution">
    <text evidence="3">The sequence shown here is derived from an EMBL/GenBank/DDBJ whole genome shotgun (WGS) entry which is preliminary data.</text>
</comment>
<evidence type="ECO:0000256" key="1">
    <source>
        <dbReference type="SAM" id="SignalP"/>
    </source>
</evidence>
<sequence length="2242" mass="251401">MTYNRIICTALMLLIIYSYAYAQTPAFTVIDNQATATYYDPSIGMGSVVLSNIAQIKVAAVYGLQLTDDRNVKASPGSYINFSHILTNLGNVTDTYILQLTFPASSDFDFLLPQIIIDHNSNGRTDPGEEPVQNKSVTLEAGESIYLVIAVKVPGTVLQDMVGQIALEATSKTNPNLVEINTDTAQVDLGVMIQMTKSNQPICSELVEPGDKISYRIDLINTGYKQPDARNIPVMTQNGMKQISGILLEDAIPGNTTFNALQDIYFSPVYGIPVLMLSKNLDVYWTDKASWNQTDLVAKIGLIIPLENFPRDTSAHLSFSVQIIDQATTGTMIYNSAAIDLDGIGSPEFETNSTCNKVFGDPANIKFVDSQYTPTQTFQLESSPKYIPSRDNVYLELISGSFNTNPTIADEVLVTVQSATTRDTIDVWVYETQANSCIFRSHTPLILIENDSFKRKRNRRICQEGEICYLRSTKIDILTCEATDPVAGRIRDVASVEPFGYVFDSVTLAPVAGAVVSLHHVEYSVVVDVYGNEIQPEISNENGRYQFTNVKPDAGYYIEITPPSDYQFPSVKSARMMIFKYKVSEPSYGRNGIDQTPDSGLFSLGIRPDALELDIPLDPLDIDGNIFLEKSVKETIVFYGQNVAYELTIHNQTGNVLTDTQIFDVLPTGFVYLADSLHRKDNKIIGNPLFETEMSIPDLPQSPNFIITIGHLYVDEIVVIHYTLAVENSTPEGNHTNSAIVRSKLSGATPLFSNVATATVQLGDALLIEKTVTDALINIGQTVRYFIEVKNVSMIALDNTRIWDWLPPGFDYVKGSTLLDEVNVADPTLQLSNSNDIKEMIFSIGTFPADSSIDLSYELKPTIQALNTDRKNTARAVADLPNQESIASNMASAIVNLTSGPIVLEKSTSIDTAHIGDWVPYKIHIKNNTGIDLNDVTIYDRLPYGFTYEKGSARLIDDNRLLGVKVNGGDLRLSVSDLKKDQEIELKYLLLVTPGALDSDGINAAYAIGTKDDMTKKSMISRTKVDIEVENLFSDRGIIFGKIFIDEDNNKIQNNDEWPIGGVKLFMEDGTWVITDENGQFSLYGISKGLHVLKVDPLTLPSHVQLMVTDIAQAGDPGSRFVDMASGEFHRADFLLACPCEHRKAVWTEIKARNNNIRGEWMLEKAMDFDSTQTIPQTRTPSDSMGDISSGLVFPDSMDKQWQHTTPSDSKNISKTEKQVLSGEEKIKQYASQVTKEMAREGKFLWPETDISRDRKFVAVVRMGIEPELIVNGEKVPDDRLGEKAFNQQAQAQVLAWYGVRLQDGKNDVSVEATDSFGNRRVLIKKAFYVPGAPQYLNIVMSSNTLAADGGRSVLPIEIRLEDHDHKLASGIHFVTLNISEGQFLEADIQPNEPGHQIRIENGHVHLHLRSSERTGNVKLHAHLGQDLSQSADIQMVTPRRPMIAVGLVDISMHMNHMSDKDIAPPDQMDNFDDELFLENRVAVFLKGKIRGDILLTLAYDSSKNDETTLFRDIDPNAYYPIYGDASIKGFDAQSRSCLYVKLEKGEHQIMWGDYVTDSQQNEHIRLGRFHRTFTGASARYKTSRNEITVFGARPYHDHFIEEIPANGTATFYQIQKNRLPILENSETVEIITKDIENSGMIIQTRHMQRFGDYTIDAFSGYISFHEAIPSRDADGNRNYIRIGYASETQTEDYNVAGMRLSQKLTDNVTWGGAYSMDDREDEGTQISSGFVAVKPFKNHEIVTEIATQDHENGDMSGQASRVDYNARWRHSLESKLSFAHADEGFTNPDASISGGRQEIKGEMIYRPRSQTEIKTTVIESKGLDANDERISASLDVSQRYGSINASVGYRHTEQRNTADNDTVDSMRLKLEHSFTAFDRPGKVYGEIEQDISESERQSLKAGGEYYVHKKTKVYAEHELINSLDGISGLSSQVERSHTKFGVNSQMMGSTETYAEHRIRGGMSGREMESVTGLRNSFDIVKKLSVSPQVEYIHTYRGDDQGDAFSCSLGITDKRNKNCRTSIRLDTRLGKQTDYYGFKGTHATRLNENWSGLIRENYALEDPEALANRIQHILTIGGAYRPRRSNQYHFLGFFRWTEERNQSDIEKRRVFMFSSHHNYQLNADSILSGRYATKFQMMTFEPDEYECILHLLGLKWSTQLNKRWGMNIRSGMLTSFSSSDRFSFGLGADYLVRKNIRIAMGYQLTGFLDRDLDAQRYYGQGLRLGLQWKFDESLFRFLEYLQ</sequence>
<reference evidence="4" key="1">
    <citation type="submission" date="2012-11" db="EMBL/GenBank/DDBJ databases">
        <authorList>
            <person name="Lucero-Rivera Y.E."/>
            <person name="Tovar-Ramirez D."/>
        </authorList>
    </citation>
    <scope>NUCLEOTIDE SEQUENCE [LARGE SCALE GENOMIC DNA]</scope>
    <source>
        <strain evidence="4">Araruama</strain>
    </source>
</reference>
<feature type="chain" id="PRO_5010709199" description="DUF11 domain-containing protein" evidence="1">
    <location>
        <begin position="23"/>
        <end position="2242"/>
    </location>
</feature>
<dbReference type="InterPro" id="IPR001434">
    <property type="entry name" value="OmcB-like_DUF11"/>
</dbReference>